<comment type="catalytic activity">
    <reaction evidence="9">
        <text>ATP + H2O = ADP + phosphate + H(+)</text>
        <dbReference type="Rhea" id="RHEA:13065"/>
        <dbReference type="ChEBI" id="CHEBI:15377"/>
        <dbReference type="ChEBI" id="CHEBI:15378"/>
        <dbReference type="ChEBI" id="CHEBI:30616"/>
        <dbReference type="ChEBI" id="CHEBI:43474"/>
        <dbReference type="ChEBI" id="CHEBI:456216"/>
        <dbReference type="EC" id="3.6.4.13"/>
    </reaction>
</comment>
<feature type="short sequence motif" description="Q motif" evidence="8">
    <location>
        <begin position="238"/>
        <end position="266"/>
    </location>
</feature>
<dbReference type="Pfam" id="PF00271">
    <property type="entry name" value="Helicase_C"/>
    <property type="match status" value="1"/>
</dbReference>
<dbReference type="GO" id="GO:0003723">
    <property type="term" value="F:RNA binding"/>
    <property type="evidence" value="ECO:0007669"/>
    <property type="project" value="UniProtKB-UniRule"/>
</dbReference>
<dbReference type="PROSITE" id="PS51195">
    <property type="entry name" value="Q_MOTIF"/>
    <property type="match status" value="1"/>
</dbReference>
<feature type="domain" description="Helicase ATP-binding" evidence="11">
    <location>
        <begin position="269"/>
        <end position="497"/>
    </location>
</feature>
<keyword evidence="3 9" id="KW-0547">Nucleotide-binding</keyword>
<evidence type="ECO:0000256" key="3">
    <source>
        <dbReference type="ARBA" id="ARBA00022741"/>
    </source>
</evidence>
<dbReference type="STRING" id="1890683.A0A427YUN0"/>
<evidence type="ECO:0000256" key="6">
    <source>
        <dbReference type="ARBA" id="ARBA00022840"/>
    </source>
</evidence>
<feature type="compositionally biased region" description="Acidic residues" evidence="10">
    <location>
        <begin position="151"/>
        <end position="172"/>
    </location>
</feature>
<evidence type="ECO:0000259" key="12">
    <source>
        <dbReference type="PROSITE" id="PS51194"/>
    </source>
</evidence>
<dbReference type="Gene3D" id="3.40.50.300">
    <property type="entry name" value="P-loop containing nucleotide triphosphate hydrolases"/>
    <property type="match status" value="2"/>
</dbReference>
<sequence>MPGLDSSSSRLATAKSSNGSRSGLKLKSKSKSKSKSKPKSKSKAKSSPSTTDTISPPSAKRQRQRLAADSLRWKALNAGSFAGVDAELEGVGVEWEEDDKGRKVARFVAAEGKTKGKGKAKEKTDDEDATGQINADVDEEVEFEVAGGSDASEDEGDDSAEEAVQWPEEEDAGLPSFSALDAEELDEVDDEENVEQEDTFDGAYGYGCLAIAVSGVWLDRGGTGRIRGANPRPDSLLPEWKAISLHSSLKRSLLASGFVKPTNIQARSLPAGLAGRDVVGVAETGSGKTLAYSLPILSHLLRSPAPKASVRRPLSALVLCPTRELALQVVEHLQRLLKHIAPDSDSDSGEALGGKKRPPRVSIGSVVGGLSAQKQKRIVERGCDVLVATPGRLWDLIKSDDELAAGIRGLRFLIIDEADRMIENGHFAELESIVRLTQRDDSQAPGPDDDDPVFAAMSTIFSETTPREDMQTFVFSATLSKDLQQNLKRRTRRPPKKGKRASALEDLVEKLDFRDENPEVIDLSPEGGVVKHLKESMVECVIADKASATAHCRHTYMLILPPLIQDLYLYYFLLRYPGRSLVFIGSIDGIRRLVPLFEVLQVPVYPLHSQLQQKQRLKNLDRQNESPFPLIISSRVLFKASKHAVLIATDVAARGLDIPHVDHVIHFNLPRTADAYIHRSGRTARAQNPGFALQLCAPEERGMQRALMKSLGRSKCTPAHLGPPRLTTPTSPCPLLSILPSGFCKSDLGRLRSMRISGSELMRNLAEELPDLPIDAGFMPKLKERIRLAKAIEKAQHEVKKENHDKNWLKETAEAMDLDLDPDMLSDLEYDPDEPVSRKGPKRKQGGGGPSANVANLKAELRERLAEPLMARGVSARYPTSGSKVIIDDLLAEKGHTTLLGAGTAKAWDEVQSGRKKLGNKRKRPQQQQH</sequence>
<feature type="compositionally biased region" description="Acidic residues" evidence="10">
    <location>
        <begin position="823"/>
        <end position="834"/>
    </location>
</feature>
<dbReference type="Proteomes" id="UP000279259">
    <property type="component" value="Unassembled WGS sequence"/>
</dbReference>
<feature type="region of interest" description="Disordered" evidence="10">
    <location>
        <begin position="344"/>
        <end position="364"/>
    </location>
</feature>
<dbReference type="PROSITE" id="PS51192">
    <property type="entry name" value="HELICASE_ATP_BIND_1"/>
    <property type="match status" value="1"/>
</dbReference>
<evidence type="ECO:0000256" key="9">
    <source>
        <dbReference type="RuleBase" id="RU365068"/>
    </source>
</evidence>
<comment type="domain">
    <text evidence="9">The Q motif is unique to and characteristic of the DEAD box family of RNA helicases and controls ATP binding and hydrolysis.</text>
</comment>
<evidence type="ECO:0000256" key="7">
    <source>
        <dbReference type="ARBA" id="ARBA00022884"/>
    </source>
</evidence>
<reference evidence="14 15" key="1">
    <citation type="submission" date="2018-11" db="EMBL/GenBank/DDBJ databases">
        <title>Genome sequence of Saitozyma podzolica DSM 27192.</title>
        <authorList>
            <person name="Aliyu H."/>
            <person name="Gorte O."/>
            <person name="Ochsenreither K."/>
        </authorList>
    </citation>
    <scope>NUCLEOTIDE SEQUENCE [LARGE SCALE GENOMIC DNA]</scope>
    <source>
        <strain evidence="14 15">DSM 27192</strain>
    </source>
</reference>
<feature type="domain" description="DEAD-box RNA helicase Q" evidence="13">
    <location>
        <begin position="238"/>
        <end position="266"/>
    </location>
</feature>
<keyword evidence="6 9" id="KW-0067">ATP-binding</keyword>
<comment type="similarity">
    <text evidence="9">Belongs to the DEAD box helicase family.</text>
</comment>
<feature type="region of interest" description="Disordered" evidence="10">
    <location>
        <begin position="901"/>
        <end position="930"/>
    </location>
</feature>
<keyword evidence="15" id="KW-1185">Reference proteome</keyword>
<feature type="region of interest" description="Disordered" evidence="10">
    <location>
        <begin position="110"/>
        <end position="175"/>
    </location>
</feature>
<protein>
    <recommendedName>
        <fullName evidence="9">ATP-dependent RNA helicase</fullName>
        <ecNumber evidence="9">3.6.4.13</ecNumber>
    </recommendedName>
</protein>
<dbReference type="EMBL" id="RSCD01000002">
    <property type="protein sequence ID" value="RSH94840.1"/>
    <property type="molecule type" value="Genomic_DNA"/>
</dbReference>
<comment type="subcellular location">
    <subcellularLocation>
        <location evidence="1">Nucleus</location>
        <location evidence="1">Nucleolus</location>
    </subcellularLocation>
</comment>
<keyword evidence="4 9" id="KW-0378">Hydrolase</keyword>
<keyword evidence="7 9" id="KW-0694">RNA-binding</keyword>
<dbReference type="CDD" id="cd17946">
    <property type="entry name" value="DEADc_DDX24"/>
    <property type="match status" value="1"/>
</dbReference>
<evidence type="ECO:0000256" key="8">
    <source>
        <dbReference type="PROSITE-ProRule" id="PRU00552"/>
    </source>
</evidence>
<dbReference type="AlphaFoldDB" id="A0A427YUN0"/>
<dbReference type="SUPFAM" id="SSF52540">
    <property type="entry name" value="P-loop containing nucleoside triphosphate hydrolases"/>
    <property type="match status" value="1"/>
</dbReference>
<dbReference type="GO" id="GO:0003724">
    <property type="term" value="F:RNA helicase activity"/>
    <property type="evidence" value="ECO:0007669"/>
    <property type="project" value="UniProtKB-EC"/>
</dbReference>
<dbReference type="InterPro" id="IPR011545">
    <property type="entry name" value="DEAD/DEAH_box_helicase_dom"/>
</dbReference>
<dbReference type="GO" id="GO:0006364">
    <property type="term" value="P:rRNA processing"/>
    <property type="evidence" value="ECO:0007669"/>
    <property type="project" value="UniProtKB-KW"/>
</dbReference>
<dbReference type="GO" id="GO:0005524">
    <property type="term" value="F:ATP binding"/>
    <property type="evidence" value="ECO:0007669"/>
    <property type="project" value="UniProtKB-UniRule"/>
</dbReference>
<feature type="region of interest" description="Disordered" evidence="10">
    <location>
        <begin position="823"/>
        <end position="854"/>
    </location>
</feature>
<dbReference type="SMART" id="SM00487">
    <property type="entry name" value="DEXDc"/>
    <property type="match status" value="1"/>
</dbReference>
<feature type="compositionally biased region" description="Low complexity" evidence="10">
    <location>
        <begin position="1"/>
        <end position="23"/>
    </location>
</feature>
<dbReference type="Pfam" id="PF00270">
    <property type="entry name" value="DEAD"/>
    <property type="match status" value="1"/>
</dbReference>
<comment type="caution">
    <text evidence="14">The sequence shown here is derived from an EMBL/GenBank/DDBJ whole genome shotgun (WGS) entry which is preliminary data.</text>
</comment>
<dbReference type="PANTHER" id="PTHR24031">
    <property type="entry name" value="RNA HELICASE"/>
    <property type="match status" value="1"/>
</dbReference>
<proteinExistence type="inferred from homology"/>
<dbReference type="InterPro" id="IPR014001">
    <property type="entry name" value="Helicase_ATP-bd"/>
</dbReference>
<evidence type="ECO:0000259" key="11">
    <source>
        <dbReference type="PROSITE" id="PS51192"/>
    </source>
</evidence>
<dbReference type="InterPro" id="IPR000629">
    <property type="entry name" value="RNA-helicase_DEAD-box_CS"/>
</dbReference>
<evidence type="ECO:0000256" key="1">
    <source>
        <dbReference type="ARBA" id="ARBA00004604"/>
    </source>
</evidence>
<feature type="domain" description="Helicase C-terminal" evidence="12">
    <location>
        <begin position="566"/>
        <end position="727"/>
    </location>
</feature>
<feature type="region of interest" description="Disordered" evidence="10">
    <location>
        <begin position="1"/>
        <end position="67"/>
    </location>
</feature>
<dbReference type="EC" id="3.6.4.13" evidence="9"/>
<dbReference type="PROSITE" id="PS00039">
    <property type="entry name" value="DEAD_ATP_HELICASE"/>
    <property type="match status" value="1"/>
</dbReference>
<evidence type="ECO:0000313" key="14">
    <source>
        <dbReference type="EMBL" id="RSH94840.1"/>
    </source>
</evidence>
<keyword evidence="5 9" id="KW-0347">Helicase</keyword>
<dbReference type="CDD" id="cd18787">
    <property type="entry name" value="SF2_C_DEAD"/>
    <property type="match status" value="1"/>
</dbReference>
<feature type="compositionally biased region" description="Low complexity" evidence="10">
    <location>
        <begin position="45"/>
        <end position="58"/>
    </location>
</feature>
<organism evidence="14 15">
    <name type="scientific">Saitozyma podzolica</name>
    <dbReference type="NCBI Taxonomy" id="1890683"/>
    <lineage>
        <taxon>Eukaryota</taxon>
        <taxon>Fungi</taxon>
        <taxon>Dikarya</taxon>
        <taxon>Basidiomycota</taxon>
        <taxon>Agaricomycotina</taxon>
        <taxon>Tremellomycetes</taxon>
        <taxon>Tremellales</taxon>
        <taxon>Trimorphomycetaceae</taxon>
        <taxon>Saitozyma</taxon>
    </lineage>
</organism>
<dbReference type="GO" id="GO:0005730">
    <property type="term" value="C:nucleolus"/>
    <property type="evidence" value="ECO:0007669"/>
    <property type="project" value="UniProtKB-SubCell"/>
</dbReference>
<evidence type="ECO:0000256" key="10">
    <source>
        <dbReference type="SAM" id="MobiDB-lite"/>
    </source>
</evidence>
<evidence type="ECO:0000256" key="4">
    <source>
        <dbReference type="ARBA" id="ARBA00022801"/>
    </source>
</evidence>
<comment type="function">
    <text evidence="9">RNA helicase.</text>
</comment>
<evidence type="ECO:0000256" key="2">
    <source>
        <dbReference type="ARBA" id="ARBA00022552"/>
    </source>
</evidence>
<keyword evidence="2" id="KW-0698">rRNA processing</keyword>
<dbReference type="InterPro" id="IPR014014">
    <property type="entry name" value="RNA_helicase_DEAD_Q_motif"/>
</dbReference>
<evidence type="ECO:0000259" key="13">
    <source>
        <dbReference type="PROSITE" id="PS51195"/>
    </source>
</evidence>
<dbReference type="SMART" id="SM00490">
    <property type="entry name" value="HELICc"/>
    <property type="match status" value="1"/>
</dbReference>
<dbReference type="OrthoDB" id="4310724at2759"/>
<evidence type="ECO:0000256" key="5">
    <source>
        <dbReference type="ARBA" id="ARBA00022806"/>
    </source>
</evidence>
<dbReference type="InterPro" id="IPR001650">
    <property type="entry name" value="Helicase_C-like"/>
</dbReference>
<gene>
    <name evidence="14" type="primary">MAK5</name>
    <name evidence="14" type="ORF">EHS25_004646</name>
</gene>
<feature type="compositionally biased region" description="Basic residues" evidence="10">
    <location>
        <begin position="24"/>
        <end position="44"/>
    </location>
</feature>
<accession>A0A427YUN0</accession>
<dbReference type="PROSITE" id="PS51194">
    <property type="entry name" value="HELICASE_CTER"/>
    <property type="match status" value="1"/>
</dbReference>
<dbReference type="InterPro" id="IPR027417">
    <property type="entry name" value="P-loop_NTPase"/>
</dbReference>
<feature type="compositionally biased region" description="Basic residues" evidence="10">
    <location>
        <begin position="914"/>
        <end position="930"/>
    </location>
</feature>
<dbReference type="GO" id="GO:0016787">
    <property type="term" value="F:hydrolase activity"/>
    <property type="evidence" value="ECO:0007669"/>
    <property type="project" value="UniProtKB-KW"/>
</dbReference>
<evidence type="ECO:0000313" key="15">
    <source>
        <dbReference type="Proteomes" id="UP000279259"/>
    </source>
</evidence>
<name>A0A427YUN0_9TREE</name>